<keyword evidence="2" id="KW-1185">Reference proteome</keyword>
<organism evidence="1 2">
    <name type="scientific">Sphingomonas cynarae</name>
    <dbReference type="NCBI Taxonomy" id="930197"/>
    <lineage>
        <taxon>Bacteria</taxon>
        <taxon>Pseudomonadati</taxon>
        <taxon>Pseudomonadota</taxon>
        <taxon>Alphaproteobacteria</taxon>
        <taxon>Sphingomonadales</taxon>
        <taxon>Sphingomonadaceae</taxon>
        <taxon>Sphingomonas</taxon>
    </lineage>
</organism>
<gene>
    <name evidence="1" type="ORF">GCM10022268_36720</name>
</gene>
<proteinExistence type="predicted"/>
<name>A0ABP7F0E1_9SPHN</name>
<dbReference type="RefSeq" id="WP_344694852.1">
    <property type="nucleotide sequence ID" value="NZ_BAABBF010000018.1"/>
</dbReference>
<reference evidence="2" key="1">
    <citation type="journal article" date="2019" name="Int. J. Syst. Evol. Microbiol.">
        <title>The Global Catalogue of Microorganisms (GCM) 10K type strain sequencing project: providing services to taxonomists for standard genome sequencing and annotation.</title>
        <authorList>
            <consortium name="The Broad Institute Genomics Platform"/>
            <consortium name="The Broad Institute Genome Sequencing Center for Infectious Disease"/>
            <person name="Wu L."/>
            <person name="Ma J."/>
        </authorList>
    </citation>
    <scope>NUCLEOTIDE SEQUENCE [LARGE SCALE GENOMIC DNA]</scope>
    <source>
        <strain evidence="2">JCM 17498</strain>
    </source>
</reference>
<protein>
    <submittedName>
        <fullName evidence="1">DUF2332 family protein</fullName>
    </submittedName>
</protein>
<dbReference type="PIRSF" id="PIRSF012608">
    <property type="entry name" value="UCP012608"/>
    <property type="match status" value="1"/>
</dbReference>
<dbReference type="Proteomes" id="UP001500523">
    <property type="component" value="Unassembled WGS sequence"/>
</dbReference>
<dbReference type="Pfam" id="PF10094">
    <property type="entry name" value="DUF2332"/>
    <property type="match status" value="1"/>
</dbReference>
<accession>A0ABP7F0E1</accession>
<dbReference type="EMBL" id="BAABBF010000018">
    <property type="protein sequence ID" value="GAA3725574.1"/>
    <property type="molecule type" value="Genomic_DNA"/>
</dbReference>
<sequence length="336" mass="36180">MLARQAVVLRALGQPFVAALLDAGQRQLHRAPRTAALIRGWPGDAAAAGLAMRFNGALHALARTDEGTALAALLRHEHDDVDAAVGAVIAGHDDFIVGWMRDPPQTNEVARAGAIMAALMVVAATFDLPFTLIELGSSAGLNLNLARYRYDLGGRRVGPEASPVLVAPVWQGPPPPAGVVRIAAARGVDLRPLDVTDAAACARLSAFAWTDDPDRAGRLTRAIALAQAHPPVIDRGDLTRWLPRQLATPQPAGLCRVVFHSMVLQYLEPGQRAAIVAAIHRAGTRADPTRPLAWTGFEWTECRREVRLMLTCWPGGTTHHLATCHPYGEWIKWLQS</sequence>
<evidence type="ECO:0000313" key="1">
    <source>
        <dbReference type="EMBL" id="GAA3725574.1"/>
    </source>
</evidence>
<comment type="caution">
    <text evidence="1">The sequence shown here is derived from an EMBL/GenBank/DDBJ whole genome shotgun (WGS) entry which is preliminary data.</text>
</comment>
<dbReference type="InterPro" id="IPR011200">
    <property type="entry name" value="UCP012608"/>
</dbReference>
<evidence type="ECO:0000313" key="2">
    <source>
        <dbReference type="Proteomes" id="UP001500523"/>
    </source>
</evidence>